<feature type="transmembrane region" description="Helical" evidence="2">
    <location>
        <begin position="92"/>
        <end position="112"/>
    </location>
</feature>
<feature type="compositionally biased region" description="Basic and acidic residues" evidence="1">
    <location>
        <begin position="142"/>
        <end position="158"/>
    </location>
</feature>
<feature type="region of interest" description="Disordered" evidence="1">
    <location>
        <begin position="129"/>
        <end position="158"/>
    </location>
</feature>
<feature type="transmembrane region" description="Helical" evidence="2">
    <location>
        <begin position="37"/>
        <end position="54"/>
    </location>
</feature>
<keyword evidence="4" id="KW-1185">Reference proteome</keyword>
<dbReference type="HOGENOM" id="CLU_1670407_0_0_1"/>
<proteinExistence type="predicted"/>
<dbReference type="RefSeq" id="XP_013016636.1">
    <property type="nucleotide sequence ID" value="XM_013161182.1"/>
</dbReference>
<sequence>MKNNYAPVSDSDDSSKLLNDKKLDIRSLDGTGTSPPYSGLAIIVLFLHVVFLSITQVYEIRRYSKVFYFIAGGSIESTLIFLFMNAGVLERLRLFCFYTVCGMGCFIILYGSHKIFFGAAMKFVGNASGDTSEPTNQRGITSKRETELQHLDKKSDEV</sequence>
<dbReference type="GeneID" id="25031666"/>
<dbReference type="AlphaFoldDB" id="S9PZT0"/>
<accession>S9PZT0</accession>
<keyword evidence="2" id="KW-0812">Transmembrane</keyword>
<organism evidence="3 4">
    <name type="scientific">Schizosaccharomyces octosporus (strain yFS286)</name>
    <name type="common">Fission yeast</name>
    <name type="synonym">Octosporomyces octosporus</name>
    <dbReference type="NCBI Taxonomy" id="483514"/>
    <lineage>
        <taxon>Eukaryota</taxon>
        <taxon>Fungi</taxon>
        <taxon>Dikarya</taxon>
        <taxon>Ascomycota</taxon>
        <taxon>Taphrinomycotina</taxon>
        <taxon>Schizosaccharomycetes</taxon>
        <taxon>Schizosaccharomycetales</taxon>
        <taxon>Schizosaccharomycetaceae</taxon>
        <taxon>Schizosaccharomyces</taxon>
    </lineage>
</organism>
<keyword evidence="2" id="KW-1133">Transmembrane helix</keyword>
<gene>
    <name evidence="3" type="ORF">SOCG_02691</name>
</gene>
<evidence type="ECO:0000256" key="2">
    <source>
        <dbReference type="SAM" id="Phobius"/>
    </source>
</evidence>
<dbReference type="Proteomes" id="UP000016088">
    <property type="component" value="Unassembled WGS sequence"/>
</dbReference>
<protein>
    <submittedName>
        <fullName evidence="3">Uncharacterized protein</fullName>
    </submittedName>
</protein>
<evidence type="ECO:0000256" key="1">
    <source>
        <dbReference type="SAM" id="MobiDB-lite"/>
    </source>
</evidence>
<name>S9PZT0_SCHOY</name>
<evidence type="ECO:0000313" key="4">
    <source>
        <dbReference type="Proteomes" id="UP000016088"/>
    </source>
</evidence>
<keyword evidence="2" id="KW-0472">Membrane</keyword>
<reference evidence="3 4" key="1">
    <citation type="journal article" date="2011" name="Science">
        <title>Comparative functional genomics of the fission yeasts.</title>
        <authorList>
            <person name="Rhind N."/>
            <person name="Chen Z."/>
            <person name="Yassour M."/>
            <person name="Thompson D.A."/>
            <person name="Haas B.J."/>
            <person name="Habib N."/>
            <person name="Wapinski I."/>
            <person name="Roy S."/>
            <person name="Lin M.F."/>
            <person name="Heiman D.I."/>
            <person name="Young S.K."/>
            <person name="Furuya K."/>
            <person name="Guo Y."/>
            <person name="Pidoux A."/>
            <person name="Chen H.M."/>
            <person name="Robbertse B."/>
            <person name="Goldberg J.M."/>
            <person name="Aoki K."/>
            <person name="Bayne E.H."/>
            <person name="Berlin A.M."/>
            <person name="Desjardins C.A."/>
            <person name="Dobbs E."/>
            <person name="Dukaj L."/>
            <person name="Fan L."/>
            <person name="FitzGerald M.G."/>
            <person name="French C."/>
            <person name="Gujja S."/>
            <person name="Hansen K."/>
            <person name="Keifenheim D."/>
            <person name="Levin J.Z."/>
            <person name="Mosher R.A."/>
            <person name="Mueller C.A."/>
            <person name="Pfiffner J."/>
            <person name="Priest M."/>
            <person name="Russ C."/>
            <person name="Smialowska A."/>
            <person name="Swoboda P."/>
            <person name="Sykes S.M."/>
            <person name="Vaughn M."/>
            <person name="Vengrova S."/>
            <person name="Yoder R."/>
            <person name="Zeng Q."/>
            <person name="Allshire R."/>
            <person name="Baulcombe D."/>
            <person name="Birren B.W."/>
            <person name="Brown W."/>
            <person name="Ekwall K."/>
            <person name="Kellis M."/>
            <person name="Leatherwood J."/>
            <person name="Levin H."/>
            <person name="Margalit H."/>
            <person name="Martienssen R."/>
            <person name="Nieduszynski C.A."/>
            <person name="Spatafora J.W."/>
            <person name="Friedman N."/>
            <person name="Dalgaard J.Z."/>
            <person name="Baumann P."/>
            <person name="Niki H."/>
            <person name="Regev A."/>
            <person name="Nusbaum C."/>
        </authorList>
    </citation>
    <scope>NUCLEOTIDE SEQUENCE [LARGE SCALE GENOMIC DNA]</scope>
    <source>
        <strain evidence="4">yFS286</strain>
    </source>
</reference>
<feature type="transmembrane region" description="Helical" evidence="2">
    <location>
        <begin position="66"/>
        <end position="86"/>
    </location>
</feature>
<dbReference type="EMBL" id="KE503206">
    <property type="protein sequence ID" value="EPX73467.1"/>
    <property type="molecule type" value="Genomic_DNA"/>
</dbReference>
<evidence type="ECO:0000313" key="3">
    <source>
        <dbReference type="EMBL" id="EPX73467.1"/>
    </source>
</evidence>
<dbReference type="VEuPathDB" id="FungiDB:SOCG_02691"/>
<feature type="compositionally biased region" description="Polar residues" evidence="1">
    <location>
        <begin position="129"/>
        <end position="140"/>
    </location>
</feature>